<dbReference type="EMBL" id="HBGA01113181">
    <property type="protein sequence ID" value="CAD9030988.1"/>
    <property type="molecule type" value="Transcribed_RNA"/>
</dbReference>
<sequence>MVGNHGRYKVCLRMTTALQRGDDLQLIIVCTTIDCYHNATPKTYLNDFPFPIRAIVPGKWRNPANVTEEARSQTTDMIASTPSCRNVGGCYRSMAVTVDPYPTAS</sequence>
<dbReference type="AlphaFoldDB" id="A0A7S1NMS9"/>
<proteinExistence type="predicted"/>
<gene>
    <name evidence="1" type="ORF">EGYM00392_LOCUS42130</name>
</gene>
<accession>A0A7S1NMS9</accession>
<protein>
    <submittedName>
        <fullName evidence="1">Uncharacterized protein</fullName>
    </submittedName>
</protein>
<name>A0A7S1NMS9_9EUGL</name>
<evidence type="ECO:0000313" key="1">
    <source>
        <dbReference type="EMBL" id="CAD9030988.1"/>
    </source>
</evidence>
<reference evidence="1" key="1">
    <citation type="submission" date="2021-01" db="EMBL/GenBank/DDBJ databases">
        <authorList>
            <person name="Corre E."/>
            <person name="Pelletier E."/>
            <person name="Niang G."/>
            <person name="Scheremetjew M."/>
            <person name="Finn R."/>
            <person name="Kale V."/>
            <person name="Holt S."/>
            <person name="Cochrane G."/>
            <person name="Meng A."/>
            <person name="Brown T."/>
            <person name="Cohen L."/>
        </authorList>
    </citation>
    <scope>NUCLEOTIDE SEQUENCE</scope>
    <source>
        <strain evidence="1">NIES-381</strain>
    </source>
</reference>
<organism evidence="1">
    <name type="scientific">Eutreptiella gymnastica</name>
    <dbReference type="NCBI Taxonomy" id="73025"/>
    <lineage>
        <taxon>Eukaryota</taxon>
        <taxon>Discoba</taxon>
        <taxon>Euglenozoa</taxon>
        <taxon>Euglenida</taxon>
        <taxon>Spirocuta</taxon>
        <taxon>Euglenophyceae</taxon>
        <taxon>Eutreptiales</taxon>
        <taxon>Eutreptiaceae</taxon>
        <taxon>Eutreptiella</taxon>
    </lineage>
</organism>